<evidence type="ECO:0000256" key="17">
    <source>
        <dbReference type="SAM" id="Phobius"/>
    </source>
</evidence>
<comment type="similarity">
    <text evidence="3">Belongs to the tissue factor family.</text>
</comment>
<evidence type="ECO:0000256" key="13">
    <source>
        <dbReference type="ARBA" id="ARBA00023157"/>
    </source>
</evidence>
<evidence type="ECO:0000256" key="2">
    <source>
        <dbReference type="ARBA" id="ARBA00004479"/>
    </source>
</evidence>
<dbReference type="InterPro" id="IPR013783">
    <property type="entry name" value="Ig-like_fold"/>
</dbReference>
<feature type="domain" description="Interferon/interleukin receptor" evidence="19">
    <location>
        <begin position="132"/>
        <end position="222"/>
    </location>
</feature>
<evidence type="ECO:0000256" key="8">
    <source>
        <dbReference type="ARBA" id="ARBA00022729"/>
    </source>
</evidence>
<dbReference type="Pfam" id="PF01108">
    <property type="entry name" value="Tissue_fac"/>
    <property type="match status" value="1"/>
</dbReference>
<name>A0A9Q1JBB9_SYNKA</name>
<evidence type="ECO:0000256" key="15">
    <source>
        <dbReference type="ARBA" id="ARBA00023288"/>
    </source>
</evidence>
<dbReference type="Gene3D" id="2.60.40.10">
    <property type="entry name" value="Immunoglobulins"/>
    <property type="match status" value="2"/>
</dbReference>
<evidence type="ECO:0000256" key="1">
    <source>
        <dbReference type="ARBA" id="ARBA00002201"/>
    </source>
</evidence>
<dbReference type="PANTHER" id="PTHR20859:SF22">
    <property type="entry name" value="TISSUE FACTOR"/>
    <property type="match status" value="1"/>
</dbReference>
<reference evidence="20" key="1">
    <citation type="journal article" date="2023" name="Science">
        <title>Genome structures resolve the early diversification of teleost fishes.</title>
        <authorList>
            <person name="Parey E."/>
            <person name="Louis A."/>
            <person name="Montfort J."/>
            <person name="Bouchez O."/>
            <person name="Roques C."/>
            <person name="Iampietro C."/>
            <person name="Lluch J."/>
            <person name="Castinel A."/>
            <person name="Donnadieu C."/>
            <person name="Desvignes T."/>
            <person name="Floi Bucao C."/>
            <person name="Jouanno E."/>
            <person name="Wen M."/>
            <person name="Mejri S."/>
            <person name="Dirks R."/>
            <person name="Jansen H."/>
            <person name="Henkel C."/>
            <person name="Chen W.J."/>
            <person name="Zahm M."/>
            <person name="Cabau C."/>
            <person name="Klopp C."/>
            <person name="Thompson A.W."/>
            <person name="Robinson-Rechavi M."/>
            <person name="Braasch I."/>
            <person name="Lecointre G."/>
            <person name="Bobe J."/>
            <person name="Postlethwait J.H."/>
            <person name="Berthelot C."/>
            <person name="Roest Crollius H."/>
            <person name="Guiguen Y."/>
        </authorList>
    </citation>
    <scope>NUCLEOTIDE SEQUENCE</scope>
    <source>
        <strain evidence="20">WJC10195</strain>
    </source>
</reference>
<dbReference type="GO" id="GO:0004896">
    <property type="term" value="F:cytokine receptor activity"/>
    <property type="evidence" value="ECO:0007669"/>
    <property type="project" value="TreeGrafter"/>
</dbReference>
<evidence type="ECO:0000256" key="11">
    <source>
        <dbReference type="ARBA" id="ARBA00023136"/>
    </source>
</evidence>
<evidence type="ECO:0000256" key="10">
    <source>
        <dbReference type="ARBA" id="ARBA00023084"/>
    </source>
</evidence>
<comment type="subunit">
    <text evidence="4">Interacts with HSPE; the interaction, inhibited by heparin, promotes the generation of activated factor X and activates coagulation in the presence of activated factor VII.</text>
</comment>
<dbReference type="SUPFAM" id="SSF49265">
    <property type="entry name" value="Fibronectin type III"/>
    <property type="match status" value="2"/>
</dbReference>
<comment type="caution">
    <text evidence="20">The sequence shown here is derived from an EMBL/GenBank/DDBJ whole genome shotgun (WGS) entry which is preliminary data.</text>
</comment>
<dbReference type="InterPro" id="IPR036116">
    <property type="entry name" value="FN3_sf"/>
</dbReference>
<feature type="transmembrane region" description="Helical" evidence="17">
    <location>
        <begin position="249"/>
        <end position="275"/>
    </location>
</feature>
<protein>
    <recommendedName>
        <fullName evidence="5">Tissue factor</fullName>
    </recommendedName>
    <alternativeName>
        <fullName evidence="16">Coagulation factor III</fullName>
    </alternativeName>
</protein>
<keyword evidence="12" id="KW-0564">Palmitate</keyword>
<keyword evidence="7" id="KW-0356">Hemostasis</keyword>
<dbReference type="PANTHER" id="PTHR20859">
    <property type="entry name" value="INTERFERON/INTERLEUKIN RECEPTOR"/>
    <property type="match status" value="1"/>
</dbReference>
<keyword evidence="13" id="KW-1015">Disulfide bond</keyword>
<evidence type="ECO:0000256" key="3">
    <source>
        <dbReference type="ARBA" id="ARBA00009197"/>
    </source>
</evidence>
<keyword evidence="11 17" id="KW-0472">Membrane</keyword>
<dbReference type="InterPro" id="IPR050650">
    <property type="entry name" value="Type-II_Cytokine-TF_Rcpt"/>
</dbReference>
<sequence length="291" mass="33229">MNWNMTNMLETRIYAAIIFTLFFLIGEMSGTTYPQAQDVKWDSLDFKTLLMWGPKPTNYSYTVEFSVVGKSQERNPHCIRTMHTECDLTSLLTELKETYSAVVQSEPLPGKTSDLVEFPFTRSERFSPYKDTKIGKPDFKIEVSKDKRNINLYIKDPVSAIYKDGRFLNMRDIFTNDLKYRVLYGKAQSTGKRQKDTESNQIELEVDKGKSYCFNVQAYIPSRVHGEELGLLSATKCSPAEDRPFYEEYGIGAIVGIILLLIAAIAIPIVVIVVCCKRKSRTRNEGKDDCL</sequence>
<dbReference type="InterPro" id="IPR001187">
    <property type="entry name" value="Tissue_factor"/>
</dbReference>
<evidence type="ECO:0000256" key="4">
    <source>
        <dbReference type="ARBA" id="ARBA00011184"/>
    </source>
</evidence>
<dbReference type="GO" id="GO:0007596">
    <property type="term" value="P:blood coagulation"/>
    <property type="evidence" value="ECO:0007669"/>
    <property type="project" value="UniProtKB-KW"/>
</dbReference>
<dbReference type="Pfam" id="PF09294">
    <property type="entry name" value="Interfer-bind"/>
    <property type="match status" value="1"/>
</dbReference>
<gene>
    <name evidence="20" type="ORF">SKAU_G00066770</name>
</gene>
<keyword evidence="9 17" id="KW-1133">Transmembrane helix</keyword>
<evidence type="ECO:0000256" key="12">
    <source>
        <dbReference type="ARBA" id="ARBA00023139"/>
    </source>
</evidence>
<dbReference type="GO" id="GO:0005886">
    <property type="term" value="C:plasma membrane"/>
    <property type="evidence" value="ECO:0007669"/>
    <property type="project" value="TreeGrafter"/>
</dbReference>
<organism evidence="20 21">
    <name type="scientific">Synaphobranchus kaupii</name>
    <name type="common">Kaup's arrowtooth eel</name>
    <dbReference type="NCBI Taxonomy" id="118154"/>
    <lineage>
        <taxon>Eukaryota</taxon>
        <taxon>Metazoa</taxon>
        <taxon>Chordata</taxon>
        <taxon>Craniata</taxon>
        <taxon>Vertebrata</taxon>
        <taxon>Euteleostomi</taxon>
        <taxon>Actinopterygii</taxon>
        <taxon>Neopterygii</taxon>
        <taxon>Teleostei</taxon>
        <taxon>Anguilliformes</taxon>
        <taxon>Synaphobranchidae</taxon>
        <taxon>Synaphobranchus</taxon>
    </lineage>
</organism>
<proteinExistence type="inferred from homology"/>
<evidence type="ECO:0000313" key="21">
    <source>
        <dbReference type="Proteomes" id="UP001152622"/>
    </source>
</evidence>
<evidence type="ECO:0000259" key="19">
    <source>
        <dbReference type="Pfam" id="PF09294"/>
    </source>
</evidence>
<dbReference type="AlphaFoldDB" id="A0A9Q1JBB9"/>
<evidence type="ECO:0000259" key="18">
    <source>
        <dbReference type="Pfam" id="PF01108"/>
    </source>
</evidence>
<comment type="subcellular location">
    <subcellularLocation>
        <location evidence="2">Membrane</location>
        <topology evidence="2">Single-pass type I membrane protein</topology>
    </subcellularLocation>
</comment>
<dbReference type="PRINTS" id="PR00346">
    <property type="entry name" value="TISSUEFACTOR"/>
</dbReference>
<evidence type="ECO:0000256" key="14">
    <source>
        <dbReference type="ARBA" id="ARBA00023180"/>
    </source>
</evidence>
<dbReference type="InterPro" id="IPR003961">
    <property type="entry name" value="FN3_dom"/>
</dbReference>
<dbReference type="EMBL" id="JAINUF010000002">
    <property type="protein sequence ID" value="KAJ8376097.1"/>
    <property type="molecule type" value="Genomic_DNA"/>
</dbReference>
<keyword evidence="14" id="KW-0325">Glycoprotein</keyword>
<evidence type="ECO:0000256" key="16">
    <source>
        <dbReference type="ARBA" id="ARBA00031171"/>
    </source>
</evidence>
<feature type="domain" description="Fibronectin type-III" evidence="18">
    <location>
        <begin position="18"/>
        <end position="107"/>
    </location>
</feature>
<evidence type="ECO:0000256" key="5">
    <source>
        <dbReference type="ARBA" id="ARBA00018722"/>
    </source>
</evidence>
<dbReference type="Proteomes" id="UP001152622">
    <property type="component" value="Chromosome 2"/>
</dbReference>
<comment type="function">
    <text evidence="1">Initiates blood coagulation by forming a complex with circulating factor VII or VIIa. The [TF:VIIa] complex activates factors IX or X by specific limited proteolysis. TF plays a role in normal hemostasis by initiating the cell-surface assembly and propagation of the coagulation protease cascade.</text>
</comment>
<evidence type="ECO:0000313" key="20">
    <source>
        <dbReference type="EMBL" id="KAJ8376097.1"/>
    </source>
</evidence>
<evidence type="ECO:0000256" key="6">
    <source>
        <dbReference type="ARBA" id="ARBA00022692"/>
    </source>
</evidence>
<keyword evidence="10" id="KW-0094">Blood coagulation</keyword>
<accession>A0A9Q1JBB9</accession>
<evidence type="ECO:0000256" key="9">
    <source>
        <dbReference type="ARBA" id="ARBA00022989"/>
    </source>
</evidence>
<keyword evidence="15" id="KW-0449">Lipoprotein</keyword>
<keyword evidence="6 17" id="KW-0812">Transmembrane</keyword>
<evidence type="ECO:0000256" key="7">
    <source>
        <dbReference type="ARBA" id="ARBA00022696"/>
    </source>
</evidence>
<keyword evidence="8" id="KW-0732">Signal</keyword>
<keyword evidence="21" id="KW-1185">Reference proteome</keyword>
<dbReference type="InterPro" id="IPR015373">
    <property type="entry name" value="Interferon/interleukin_rcp_dom"/>
</dbReference>
<dbReference type="OrthoDB" id="8942372at2759"/>
<dbReference type="FunFam" id="2.60.40.10:FF:000899">
    <property type="entry name" value="Tissue factor"/>
    <property type="match status" value="1"/>
</dbReference>